<keyword evidence="3" id="KW-0808">Transferase</keyword>
<dbReference type="InterPro" id="IPR029494">
    <property type="entry name" value="DarT"/>
</dbReference>
<comment type="caution">
    <text evidence="6">Lacks conserved residue(s) required for the propagation of feature annotation.</text>
</comment>
<feature type="compositionally biased region" description="Polar residues" evidence="7">
    <location>
        <begin position="162"/>
        <end position="175"/>
    </location>
</feature>
<keyword evidence="5 6" id="KW-0238">DNA-binding</keyword>
<keyword evidence="1 6" id="KW-1277">Toxin-antitoxin system</keyword>
<proteinExistence type="inferred from homology"/>
<dbReference type="GO" id="GO:0003677">
    <property type="term" value="F:DNA binding"/>
    <property type="evidence" value="ECO:0007669"/>
    <property type="project" value="UniProtKB-UniRule"/>
</dbReference>
<evidence type="ECO:0000256" key="3">
    <source>
        <dbReference type="ARBA" id="ARBA00022679"/>
    </source>
</evidence>
<dbReference type="GO" id="GO:0016779">
    <property type="term" value="F:nucleotidyltransferase activity"/>
    <property type="evidence" value="ECO:0007669"/>
    <property type="project" value="UniProtKB-KW"/>
</dbReference>
<feature type="region of interest" description="Disordered" evidence="7">
    <location>
        <begin position="138"/>
        <end position="188"/>
    </location>
</feature>
<keyword evidence="2" id="KW-0328">Glycosyltransferase</keyword>
<evidence type="ECO:0000313" key="9">
    <source>
        <dbReference type="EMBL" id="MBB3092878.1"/>
    </source>
</evidence>
<evidence type="ECO:0000256" key="6">
    <source>
        <dbReference type="PROSITE-ProRule" id="PRU01362"/>
    </source>
</evidence>
<organism evidence="9 10">
    <name type="scientific">Actinoplanes campanulatus</name>
    <dbReference type="NCBI Taxonomy" id="113559"/>
    <lineage>
        <taxon>Bacteria</taxon>
        <taxon>Bacillati</taxon>
        <taxon>Actinomycetota</taxon>
        <taxon>Actinomycetes</taxon>
        <taxon>Micromonosporales</taxon>
        <taxon>Micromonosporaceae</taxon>
        <taxon>Actinoplanes</taxon>
    </lineage>
</organism>
<name>A0A7W5AAU1_9ACTN</name>
<keyword evidence="4" id="KW-0548">Nucleotidyltransferase</keyword>
<evidence type="ECO:0000256" key="7">
    <source>
        <dbReference type="SAM" id="MobiDB-lite"/>
    </source>
</evidence>
<evidence type="ECO:0000256" key="1">
    <source>
        <dbReference type="ARBA" id="ARBA00022649"/>
    </source>
</evidence>
<evidence type="ECO:0000256" key="2">
    <source>
        <dbReference type="ARBA" id="ARBA00022676"/>
    </source>
</evidence>
<evidence type="ECO:0000256" key="5">
    <source>
        <dbReference type="ARBA" id="ARBA00023125"/>
    </source>
</evidence>
<keyword evidence="10" id="KW-1185">Reference proteome</keyword>
<evidence type="ECO:0000256" key="4">
    <source>
        <dbReference type="ARBA" id="ARBA00022695"/>
    </source>
</evidence>
<evidence type="ECO:0000313" key="10">
    <source>
        <dbReference type="Proteomes" id="UP000590749"/>
    </source>
</evidence>
<sequence>MTARGGLTRAEVGDPGIKEMRRGRRVPTGPGGCVGDYVPFYFAPRSPMMYRIACDHRDHTPGRYSGGDRPLVYLASTIGSVIDAGLTWVSTDGNAANATTVLTVDLGELDTLVDWPTGLIGLRVIAARSHSVTCSSSTVACSGHGDTSSTSPPKAIGGTRPGSMTSALGSTTYSSPFGGRASSRSRYPPSVAETAAWSGWRFAH</sequence>
<feature type="domain" description="DarT" evidence="8">
    <location>
        <begin position="1"/>
        <end position="117"/>
    </location>
</feature>
<comment type="similarity">
    <text evidence="6">Belongs to the DarT ADP-ribosyltransferase family.</text>
</comment>
<protein>
    <recommendedName>
        <fullName evidence="8">DarT domain-containing protein</fullName>
    </recommendedName>
</protein>
<dbReference type="EMBL" id="JACHXF010000001">
    <property type="protein sequence ID" value="MBB3092878.1"/>
    <property type="molecule type" value="Genomic_DNA"/>
</dbReference>
<dbReference type="AlphaFoldDB" id="A0A7W5AAU1"/>
<evidence type="ECO:0000259" key="8">
    <source>
        <dbReference type="PROSITE" id="PS52018"/>
    </source>
</evidence>
<dbReference type="GO" id="GO:0016757">
    <property type="term" value="F:glycosyltransferase activity"/>
    <property type="evidence" value="ECO:0007669"/>
    <property type="project" value="UniProtKB-KW"/>
</dbReference>
<dbReference type="Proteomes" id="UP000590749">
    <property type="component" value="Unassembled WGS sequence"/>
</dbReference>
<gene>
    <name evidence="9" type="ORF">FHR83_000512</name>
</gene>
<comment type="caution">
    <text evidence="9">The sequence shown here is derived from an EMBL/GenBank/DDBJ whole genome shotgun (WGS) entry which is preliminary data.</text>
</comment>
<dbReference type="PROSITE" id="PS52018">
    <property type="entry name" value="DART"/>
    <property type="match status" value="1"/>
</dbReference>
<accession>A0A7W5AAU1</accession>
<dbReference type="Pfam" id="PF14487">
    <property type="entry name" value="DarT"/>
    <property type="match status" value="1"/>
</dbReference>
<reference evidence="9 10" key="1">
    <citation type="submission" date="2020-08" db="EMBL/GenBank/DDBJ databases">
        <title>Genomic Encyclopedia of Type Strains, Phase III (KMG-III): the genomes of soil and plant-associated and newly described type strains.</title>
        <authorList>
            <person name="Whitman W."/>
        </authorList>
    </citation>
    <scope>NUCLEOTIDE SEQUENCE [LARGE SCALE GENOMIC DNA]</scope>
    <source>
        <strain evidence="9 10">CECT 3287</strain>
    </source>
</reference>